<comment type="subcellular location">
    <subcellularLocation>
        <location evidence="1">Cell projection</location>
        <location evidence="1">Cilium</location>
    </subcellularLocation>
    <subcellularLocation>
        <location evidence="2">Cytoplasm</location>
        <location evidence="2">Cytoskeleton</location>
    </subcellularLocation>
</comment>
<dbReference type="PANTHER" id="PTHR14885:SF1">
    <property type="entry name" value="CILIA- AND FLAGELLA-ASSOCIATED PROTEIN 43"/>
    <property type="match status" value="1"/>
</dbReference>
<keyword evidence="11" id="KW-1185">Reference proteome</keyword>
<keyword evidence="7" id="KW-0206">Cytoskeleton</keyword>
<evidence type="ECO:0000256" key="3">
    <source>
        <dbReference type="ARBA" id="ARBA00022490"/>
    </source>
</evidence>
<evidence type="ECO:0000256" key="8">
    <source>
        <dbReference type="ARBA" id="ARBA00023273"/>
    </source>
</evidence>
<dbReference type="GO" id="GO:0007288">
    <property type="term" value="P:sperm axoneme assembly"/>
    <property type="evidence" value="ECO:0007669"/>
    <property type="project" value="TreeGrafter"/>
</dbReference>
<proteinExistence type="predicted"/>
<evidence type="ECO:0000256" key="6">
    <source>
        <dbReference type="ARBA" id="ARBA00023054"/>
    </source>
</evidence>
<dbReference type="PANTHER" id="PTHR14885">
    <property type="entry name" value="CILIA- AND FLAGELLA-ASSOCIATED PROTEIN 43-RELATED"/>
    <property type="match status" value="1"/>
</dbReference>
<evidence type="ECO:0000313" key="11">
    <source>
        <dbReference type="Proteomes" id="UP000694396"/>
    </source>
</evidence>
<keyword evidence="8" id="KW-0966">Cell projection</keyword>
<evidence type="ECO:0000256" key="1">
    <source>
        <dbReference type="ARBA" id="ARBA00004138"/>
    </source>
</evidence>
<dbReference type="AlphaFoldDB" id="A0A8C3QZS2"/>
<sequence>MERRRAATDDERPRALDDMMGGVLEIRREDILKMDIPPPSFLSRSEDLWTEEEKKIFEEYEKKVKELNGEKEEYRQFLRNEWNKLEASIKEATQNFDEIVCKLSEKKLKSEMVIYQEELKIVNLIYALLLDEELDTREAGLRKFLVKKKKDKVKSFLPHPQSLEHGFIKQFADYILSVLCVCTRTPRTETHLDTANPYVKGSAEDYQDALSLLMKAMDELDSPEHKPSGLDQSVWECFCLARRNKIESEELVKWKALPLADMQACLQRRVDENEKMKSELENTFQELTWLKEEKMKLEQNVTVQFLLKQGQVELESTQIPDYSDAVLIDRSVVEELNCTLAVIYIIWRKFKLSKQMYCPSGAQLFLQFDI</sequence>
<evidence type="ECO:0000256" key="9">
    <source>
        <dbReference type="SAM" id="Coils"/>
    </source>
</evidence>
<evidence type="ECO:0000256" key="2">
    <source>
        <dbReference type="ARBA" id="ARBA00004245"/>
    </source>
</evidence>
<feature type="coiled-coil region" evidence="9">
    <location>
        <begin position="263"/>
        <end position="300"/>
    </location>
</feature>
<accession>A0A8C3QZS2</accession>
<organism evidence="10 11">
    <name type="scientific">Cyanoderma ruficeps</name>
    <name type="common">rufous-capped babbler</name>
    <dbReference type="NCBI Taxonomy" id="181631"/>
    <lineage>
        <taxon>Eukaryota</taxon>
        <taxon>Metazoa</taxon>
        <taxon>Chordata</taxon>
        <taxon>Craniata</taxon>
        <taxon>Vertebrata</taxon>
        <taxon>Euteleostomi</taxon>
        <taxon>Archelosauria</taxon>
        <taxon>Archosauria</taxon>
        <taxon>Dinosauria</taxon>
        <taxon>Saurischia</taxon>
        <taxon>Theropoda</taxon>
        <taxon>Coelurosauria</taxon>
        <taxon>Aves</taxon>
        <taxon>Neognathae</taxon>
        <taxon>Neoaves</taxon>
        <taxon>Telluraves</taxon>
        <taxon>Australaves</taxon>
        <taxon>Passeriformes</taxon>
        <taxon>Sylvioidea</taxon>
        <taxon>Timaliidae</taxon>
        <taxon>Cyanoderma</taxon>
    </lineage>
</organism>
<name>A0A8C3QZS2_9PASS</name>
<evidence type="ECO:0000256" key="7">
    <source>
        <dbReference type="ARBA" id="ARBA00023212"/>
    </source>
</evidence>
<feature type="coiled-coil region" evidence="9">
    <location>
        <begin position="50"/>
        <end position="95"/>
    </location>
</feature>
<evidence type="ECO:0000256" key="5">
    <source>
        <dbReference type="ARBA" id="ARBA00022737"/>
    </source>
</evidence>
<reference evidence="10" key="1">
    <citation type="submission" date="2025-08" db="UniProtKB">
        <authorList>
            <consortium name="Ensembl"/>
        </authorList>
    </citation>
    <scope>IDENTIFICATION</scope>
</reference>
<keyword evidence="6 9" id="KW-0175">Coiled coil</keyword>
<dbReference type="Ensembl" id="ENSCRFT00000013420.1">
    <property type="protein sequence ID" value="ENSCRFP00000012974.1"/>
    <property type="gene ID" value="ENSCRFG00000010060.1"/>
</dbReference>
<evidence type="ECO:0000256" key="4">
    <source>
        <dbReference type="ARBA" id="ARBA00022574"/>
    </source>
</evidence>
<keyword evidence="5" id="KW-0677">Repeat</keyword>
<dbReference type="Proteomes" id="UP000694396">
    <property type="component" value="Unplaced"/>
</dbReference>
<dbReference type="Pfam" id="PF25828">
    <property type="entry name" value="CC_Cfap43"/>
    <property type="match status" value="2"/>
</dbReference>
<keyword evidence="3" id="KW-0963">Cytoplasm</keyword>
<evidence type="ECO:0000313" key="10">
    <source>
        <dbReference type="Ensembl" id="ENSCRFP00000012974.1"/>
    </source>
</evidence>
<protein>
    <submittedName>
        <fullName evidence="10">Uncharacterized protein</fullName>
    </submittedName>
</protein>
<keyword evidence="4" id="KW-0853">WD repeat</keyword>
<dbReference type="GO" id="GO:0005930">
    <property type="term" value="C:axoneme"/>
    <property type="evidence" value="ECO:0007669"/>
    <property type="project" value="TreeGrafter"/>
</dbReference>
<reference evidence="10" key="2">
    <citation type="submission" date="2025-09" db="UniProtKB">
        <authorList>
            <consortium name="Ensembl"/>
        </authorList>
    </citation>
    <scope>IDENTIFICATION</scope>
</reference>